<comment type="catalytic activity">
    <reaction evidence="2 10">
        <text>3-(2,3-dihydroxyphenyl)propanoate + O2 = (2Z,4E)-2-hydroxy-6-oxonona-2,4-dienedioate + H(+)</text>
        <dbReference type="Rhea" id="RHEA:23840"/>
        <dbReference type="ChEBI" id="CHEBI:15378"/>
        <dbReference type="ChEBI" id="CHEBI:15379"/>
        <dbReference type="ChEBI" id="CHEBI:46951"/>
        <dbReference type="ChEBI" id="CHEBI:66887"/>
        <dbReference type="EC" id="1.13.11.16"/>
    </reaction>
</comment>
<dbReference type="InterPro" id="IPR004183">
    <property type="entry name" value="Xdiol_dOase_suB"/>
</dbReference>
<dbReference type="EMBL" id="JABBGA010000018">
    <property type="protein sequence ID" value="NML27816.1"/>
    <property type="molecule type" value="Genomic_DNA"/>
</dbReference>
<evidence type="ECO:0000256" key="7">
    <source>
        <dbReference type="ARBA" id="ARBA00022964"/>
    </source>
</evidence>
<feature type="active site" description="Proton acceptor" evidence="10">
    <location>
        <position position="180"/>
    </location>
</feature>
<feature type="active site" description="Proton donor" evidence="10">
    <location>
        <position position="116"/>
    </location>
</feature>
<dbReference type="SUPFAM" id="SSF53213">
    <property type="entry name" value="LigB-like"/>
    <property type="match status" value="1"/>
</dbReference>
<evidence type="ECO:0000256" key="3">
    <source>
        <dbReference type="ARBA" id="ARBA00005207"/>
    </source>
</evidence>
<dbReference type="InterPro" id="IPR023789">
    <property type="entry name" value="DHPP/DHXA_dioxygenase"/>
</dbReference>
<evidence type="ECO:0000256" key="1">
    <source>
        <dbReference type="ARBA" id="ARBA00001748"/>
    </source>
</evidence>
<dbReference type="Gene3D" id="3.40.830.10">
    <property type="entry name" value="LigB-like"/>
    <property type="match status" value="1"/>
</dbReference>
<evidence type="ECO:0000256" key="4">
    <source>
        <dbReference type="ARBA" id="ARBA00007030"/>
    </source>
</evidence>
<keyword evidence="6 10" id="KW-0058">Aromatic hydrocarbons catabolism</keyword>
<feature type="domain" description="Extradiol ring-cleavage dioxygenase class III enzyme subunit B" evidence="11">
    <location>
        <begin position="8"/>
        <end position="307"/>
    </location>
</feature>
<evidence type="ECO:0000256" key="2">
    <source>
        <dbReference type="ARBA" id="ARBA00001843"/>
    </source>
</evidence>
<sequence>MSAVLLQCLSHTPLKGYVDPQPEVVEEVARMVAAQRAEVEAFDPELIVLFAPDHYNGFFLDTMPQFCIGTAATSVGDYMTSAGPLPVPREIAEACAEHVVAADIDLAISYRMLVDHGFAQPIEELTGSLDRYPVIPIFINSVAPPLVSFRRARQLGEAVGEFIRGLGKRTLILGSGGLSHNPPVPQMATATAEVAERLIAGRNPGPEARDARQQRTIAAATSFAAGTSPLHPLNPAWDEAFMDNLVRQDWTALDAYGNAAITEAAGASAHEVKTWVAANAAMNAATGGHYRAEARYYKAIPEWIAGFAALTGVAV</sequence>
<proteinExistence type="inferred from homology"/>
<dbReference type="CDD" id="cd07365">
    <property type="entry name" value="MhpB_like"/>
    <property type="match status" value="1"/>
</dbReference>
<dbReference type="Proteomes" id="UP000580043">
    <property type="component" value="Unassembled WGS sequence"/>
</dbReference>
<dbReference type="NCBIfam" id="NF009908">
    <property type="entry name" value="PRK13370.1-2"/>
    <property type="match status" value="1"/>
</dbReference>
<dbReference type="Pfam" id="PF02900">
    <property type="entry name" value="LigB"/>
    <property type="match status" value="1"/>
</dbReference>
<keyword evidence="13" id="KW-1185">Reference proteome</keyword>
<gene>
    <name evidence="10" type="primary">mhpB</name>
    <name evidence="12" type="ORF">HHL15_18835</name>
</gene>
<dbReference type="AlphaFoldDB" id="A0A848GAH9"/>
<comment type="pathway">
    <text evidence="3 10">Aromatic compound metabolism; 3-phenylpropanoate degradation.</text>
</comment>
<evidence type="ECO:0000256" key="10">
    <source>
        <dbReference type="HAMAP-Rule" id="MF_01653"/>
    </source>
</evidence>
<evidence type="ECO:0000256" key="5">
    <source>
        <dbReference type="ARBA" id="ARBA00011881"/>
    </source>
</evidence>
<evidence type="ECO:0000256" key="8">
    <source>
        <dbReference type="ARBA" id="ARBA00023002"/>
    </source>
</evidence>
<keyword evidence="8 10" id="KW-0560">Oxidoreductase</keyword>
<dbReference type="EC" id="1.13.11.16" evidence="10"/>
<reference evidence="12 13" key="1">
    <citation type="submission" date="2020-04" db="EMBL/GenBank/DDBJ databases">
        <title>Zoogloea sp. G-4-1-14 isolated from soil.</title>
        <authorList>
            <person name="Dahal R.H."/>
        </authorList>
    </citation>
    <scope>NUCLEOTIDE SEQUENCE [LARGE SCALE GENOMIC DNA]</scope>
    <source>
        <strain evidence="12 13">G-4-1-14</strain>
    </source>
</reference>
<protein>
    <recommendedName>
        <fullName evidence="10">2,3-dihydroxyphenylpropionate/2,3-dihydroxicinnamic acid 1,2-dioxygenase</fullName>
        <ecNumber evidence="10">1.13.11.16</ecNumber>
    </recommendedName>
    <alternativeName>
        <fullName evidence="10">3-carboxyethylcatechol 2,3-dioxygenase</fullName>
    </alternativeName>
</protein>
<dbReference type="GO" id="GO:0019380">
    <property type="term" value="P:3-phenylpropionate catabolic process"/>
    <property type="evidence" value="ECO:0007669"/>
    <property type="project" value="UniProtKB-UniRule"/>
</dbReference>
<dbReference type="HAMAP" id="MF_01653">
    <property type="entry name" value="MhpB"/>
    <property type="match status" value="1"/>
</dbReference>
<comment type="similarity">
    <text evidence="4 10">Belongs to the LigB/MhpB extradiol dioxygenase family.</text>
</comment>
<evidence type="ECO:0000313" key="13">
    <source>
        <dbReference type="Proteomes" id="UP000580043"/>
    </source>
</evidence>
<evidence type="ECO:0000256" key="9">
    <source>
        <dbReference type="ARBA" id="ARBA00023004"/>
    </source>
</evidence>
<comment type="subunit">
    <text evidence="5 10">Homotetramer.</text>
</comment>
<organism evidence="12 13">
    <name type="scientific">Zoogloea dura</name>
    <dbReference type="NCBI Taxonomy" id="2728840"/>
    <lineage>
        <taxon>Bacteria</taxon>
        <taxon>Pseudomonadati</taxon>
        <taxon>Pseudomonadota</taxon>
        <taxon>Betaproteobacteria</taxon>
        <taxon>Rhodocyclales</taxon>
        <taxon>Zoogloeaceae</taxon>
        <taxon>Zoogloea</taxon>
    </lineage>
</organism>
<comment type="cofactor">
    <cofactor evidence="10">
        <name>Fe(2+)</name>
        <dbReference type="ChEBI" id="CHEBI:29033"/>
    </cofactor>
</comment>
<evidence type="ECO:0000313" key="12">
    <source>
        <dbReference type="EMBL" id="NML27816.1"/>
    </source>
</evidence>
<evidence type="ECO:0000259" key="11">
    <source>
        <dbReference type="Pfam" id="PF02900"/>
    </source>
</evidence>
<comment type="caution">
    <text evidence="12">The sequence shown here is derived from an EMBL/GenBank/DDBJ whole genome shotgun (WGS) entry which is preliminary data.</text>
</comment>
<dbReference type="GO" id="GO:0047070">
    <property type="term" value="F:3-carboxyethylcatechol 2,3-dioxygenase activity"/>
    <property type="evidence" value="ECO:0007669"/>
    <property type="project" value="UniProtKB-UniRule"/>
</dbReference>
<comment type="function">
    <text evidence="10">Catalyzes the non-heme iron(II)-dependent oxidative cleavage of 2,3-dihydroxyphenylpropionic acid and 2,3-dihydroxicinnamic acid into 2-hydroxy-6-ketononadienedioate and 2-hydroxy-6-ketononatrienedioate, respectively.</text>
</comment>
<accession>A0A848GAH9</accession>
<keyword evidence="9 10" id="KW-0408">Iron</keyword>
<comment type="catalytic activity">
    <reaction evidence="1 10">
        <text>(2E)-3-(2,3-dihydroxyphenyl)prop-2-enoate + O2 = (2Z,4E,7E)-2-hydroxy-6-oxonona-2,4,7-trienedioate + H(+)</text>
        <dbReference type="Rhea" id="RHEA:25054"/>
        <dbReference type="ChEBI" id="CHEBI:15378"/>
        <dbReference type="ChEBI" id="CHEBI:15379"/>
        <dbReference type="ChEBI" id="CHEBI:58642"/>
        <dbReference type="ChEBI" id="CHEBI:66888"/>
        <dbReference type="EC" id="1.13.11.16"/>
    </reaction>
</comment>
<evidence type="ECO:0000256" key="6">
    <source>
        <dbReference type="ARBA" id="ARBA00022797"/>
    </source>
</evidence>
<name>A0A848GAH9_9RHOO</name>
<dbReference type="RefSeq" id="WP_169147348.1">
    <property type="nucleotide sequence ID" value="NZ_JABBGA010000018.1"/>
</dbReference>
<dbReference type="GO" id="GO:0008198">
    <property type="term" value="F:ferrous iron binding"/>
    <property type="evidence" value="ECO:0007669"/>
    <property type="project" value="InterPro"/>
</dbReference>
<dbReference type="UniPathway" id="UPA00714"/>
<keyword evidence="7 10" id="KW-0223">Dioxygenase</keyword>
<dbReference type="NCBIfam" id="NF009910">
    <property type="entry name" value="PRK13370.1-4"/>
    <property type="match status" value="1"/>
</dbReference>